<dbReference type="EMBL" id="MNBE01000550">
    <property type="protein sequence ID" value="OKP09326.1"/>
    <property type="molecule type" value="Genomic_DNA"/>
</dbReference>
<reference evidence="1 2" key="1">
    <citation type="submission" date="2016-10" db="EMBL/GenBank/DDBJ databases">
        <title>Genome sequence of the ascomycete fungus Penicillium subrubescens.</title>
        <authorList>
            <person name="De Vries R.P."/>
            <person name="Peng M."/>
            <person name="Dilokpimol A."/>
            <person name="Hilden K."/>
            <person name="Makela M.R."/>
            <person name="Grigoriev I."/>
            <person name="Riley R."/>
            <person name="Granchi Z."/>
        </authorList>
    </citation>
    <scope>NUCLEOTIDE SEQUENCE [LARGE SCALE GENOMIC DNA]</scope>
    <source>
        <strain evidence="1 2">CBS 132785</strain>
    </source>
</reference>
<dbReference type="AlphaFoldDB" id="A0A1Q5UA39"/>
<proteinExistence type="predicted"/>
<gene>
    <name evidence="1" type="ORF">PENSUB_5331</name>
</gene>
<evidence type="ECO:0008006" key="3">
    <source>
        <dbReference type="Google" id="ProtNLM"/>
    </source>
</evidence>
<evidence type="ECO:0000313" key="2">
    <source>
        <dbReference type="Proteomes" id="UP000186955"/>
    </source>
</evidence>
<accession>A0A1Q5UA39</accession>
<comment type="caution">
    <text evidence="1">The sequence shown here is derived from an EMBL/GenBank/DDBJ whole genome shotgun (WGS) entry which is preliminary data.</text>
</comment>
<name>A0A1Q5UA39_9EURO</name>
<evidence type="ECO:0000313" key="1">
    <source>
        <dbReference type="EMBL" id="OKP09326.1"/>
    </source>
</evidence>
<dbReference type="Proteomes" id="UP000186955">
    <property type="component" value="Unassembled WGS sequence"/>
</dbReference>
<protein>
    <recommendedName>
        <fullName evidence="3">MULE transposase domain-containing protein</fullName>
    </recommendedName>
</protein>
<keyword evidence="2" id="KW-1185">Reference proteome</keyword>
<organism evidence="1 2">
    <name type="scientific">Penicillium subrubescens</name>
    <dbReference type="NCBI Taxonomy" id="1316194"/>
    <lineage>
        <taxon>Eukaryota</taxon>
        <taxon>Fungi</taxon>
        <taxon>Dikarya</taxon>
        <taxon>Ascomycota</taxon>
        <taxon>Pezizomycotina</taxon>
        <taxon>Eurotiomycetes</taxon>
        <taxon>Eurotiomycetidae</taxon>
        <taxon>Eurotiales</taxon>
        <taxon>Aspergillaceae</taxon>
        <taxon>Penicillium</taxon>
    </lineage>
</organism>
<sequence length="533" mass="62423">MADHNEDTSWLATSELRIEDLVDLDLYDHSESSREIQAPHIRAYDELMLERRATRVGAHEEYPRTDSDGYAYIVYLDTSDPEKLRTKEVHDRMRDIQYCKKVVGTSQVVYSSYLNCQTLRTDLRCTGAKVCQYLGSQLRDFQHSHVNEELWDSIQETRASIEDARTLTHSQRQAIALVDAAKKRFAQRKACRSHTQTCHLVFREGRPEGVDFEYMRQLCTNTAEFAYEDCAVVEQQVSRKTTCGLFLRSPELRDFCKSYRGETLSQIHASFANYDRIRALILKQRILAYPEGRDLKGVYWKYTNDPEWREYTRGIYNVPYNDGVIILCALDSQIKLLASVKSFEVDMSYKRTKGEFNEVIFAMFHEKHGKVITLARAFVNRQDKYTYKKLFEVLFERVETVTGFPIRFYYLYGEGLRAIVMDMDQELEPRFFDWAEHKAHEVIAAGLCKACSLIRPEFWDEVQNSTNAVEQSHNKSYSMGKYETLLGAIQGSRILDQRDMDQYTARERHDLRHGYRSADIRSRYANHMTNERK</sequence>